<dbReference type="AlphaFoldDB" id="A0A4R5LR08"/>
<gene>
    <name evidence="2" type="ORF">E2F43_15390</name>
</gene>
<dbReference type="OrthoDB" id="8902597at2"/>
<dbReference type="RefSeq" id="WP_133214195.1">
    <property type="nucleotide sequence ID" value="NZ_SMSE01000003.1"/>
</dbReference>
<feature type="signal peptide" evidence="1">
    <location>
        <begin position="1"/>
        <end position="17"/>
    </location>
</feature>
<feature type="chain" id="PRO_5020640233" evidence="1">
    <location>
        <begin position="18"/>
        <end position="169"/>
    </location>
</feature>
<keyword evidence="3" id="KW-1185">Reference proteome</keyword>
<keyword evidence="1" id="KW-0732">Signal</keyword>
<dbReference type="EMBL" id="SMSE01000003">
    <property type="protein sequence ID" value="TDG12935.1"/>
    <property type="molecule type" value="Genomic_DNA"/>
</dbReference>
<name>A0A4R5LR08_9GAMM</name>
<evidence type="ECO:0000313" key="2">
    <source>
        <dbReference type="EMBL" id="TDG12935.1"/>
    </source>
</evidence>
<proteinExistence type="predicted"/>
<comment type="caution">
    <text evidence="2">The sequence shown here is derived from an EMBL/GenBank/DDBJ whole genome shotgun (WGS) entry which is preliminary data.</text>
</comment>
<evidence type="ECO:0000313" key="3">
    <source>
        <dbReference type="Proteomes" id="UP000295554"/>
    </source>
</evidence>
<reference evidence="2 3" key="1">
    <citation type="submission" date="2019-03" db="EMBL/GenBank/DDBJ databases">
        <title>Seongchinamella monodicae gen. nov., sp. nov., a novel member of the Gammaproteobacteria isolated from a tidal mudflat of beach.</title>
        <authorList>
            <person name="Yang H.G."/>
            <person name="Kang J.W."/>
            <person name="Lee S.D."/>
        </authorList>
    </citation>
    <scope>NUCLEOTIDE SEQUENCE [LARGE SCALE GENOMIC DNA]</scope>
    <source>
        <strain evidence="2 3">GH4-78</strain>
    </source>
</reference>
<dbReference type="Proteomes" id="UP000295554">
    <property type="component" value="Unassembled WGS sequence"/>
</dbReference>
<sequence>MRLLLLLLCLLPLAAFGQQKPFDCNSSPPHRQFDFWLGDWEVRDGEGKLGGHNLITAEQQGCVLEEQWRSVQGGTGQSLNYYDPDSGQWRQLWLDAGASIIDISGGLVDGSMVLEGSIYYLASKTEKPFRGTWTLLADGRVRQFFQEQDAEGNWQTWFEGFYRRVEQPE</sequence>
<accession>A0A4R5LR08</accession>
<organism evidence="2 3">
    <name type="scientific">Seongchinamella unica</name>
    <dbReference type="NCBI Taxonomy" id="2547392"/>
    <lineage>
        <taxon>Bacteria</taxon>
        <taxon>Pseudomonadati</taxon>
        <taxon>Pseudomonadota</taxon>
        <taxon>Gammaproteobacteria</taxon>
        <taxon>Cellvibrionales</taxon>
        <taxon>Halieaceae</taxon>
        <taxon>Seongchinamella</taxon>
    </lineage>
</organism>
<protein>
    <submittedName>
        <fullName evidence="2">Uncharacterized protein</fullName>
    </submittedName>
</protein>
<evidence type="ECO:0000256" key="1">
    <source>
        <dbReference type="SAM" id="SignalP"/>
    </source>
</evidence>